<gene>
    <name evidence="2" type="ORF">G2W53_029751</name>
</gene>
<evidence type="ECO:0000313" key="3">
    <source>
        <dbReference type="Proteomes" id="UP000634136"/>
    </source>
</evidence>
<dbReference type="Proteomes" id="UP000634136">
    <property type="component" value="Unassembled WGS sequence"/>
</dbReference>
<feature type="compositionally biased region" description="Basic and acidic residues" evidence="1">
    <location>
        <begin position="16"/>
        <end position="37"/>
    </location>
</feature>
<evidence type="ECO:0000313" key="2">
    <source>
        <dbReference type="EMBL" id="KAF7815782.1"/>
    </source>
</evidence>
<protein>
    <submittedName>
        <fullName evidence="2">SUN domain-containing protein 2-like</fullName>
    </submittedName>
</protein>
<feature type="region of interest" description="Disordered" evidence="1">
    <location>
        <begin position="127"/>
        <end position="147"/>
    </location>
</feature>
<proteinExistence type="predicted"/>
<feature type="compositionally biased region" description="Polar residues" evidence="1">
    <location>
        <begin position="1"/>
        <end position="15"/>
    </location>
</feature>
<dbReference type="OrthoDB" id="1436306at2759"/>
<keyword evidence="3" id="KW-1185">Reference proteome</keyword>
<dbReference type="AlphaFoldDB" id="A0A834WB21"/>
<dbReference type="Gene3D" id="3.30.890.10">
    <property type="entry name" value="Methyl-cpg-binding Protein 2, Chain A"/>
    <property type="match status" value="1"/>
</dbReference>
<name>A0A834WB21_9FABA</name>
<organism evidence="2 3">
    <name type="scientific">Senna tora</name>
    <dbReference type="NCBI Taxonomy" id="362788"/>
    <lineage>
        <taxon>Eukaryota</taxon>
        <taxon>Viridiplantae</taxon>
        <taxon>Streptophyta</taxon>
        <taxon>Embryophyta</taxon>
        <taxon>Tracheophyta</taxon>
        <taxon>Spermatophyta</taxon>
        <taxon>Magnoliopsida</taxon>
        <taxon>eudicotyledons</taxon>
        <taxon>Gunneridae</taxon>
        <taxon>Pentapetalae</taxon>
        <taxon>rosids</taxon>
        <taxon>fabids</taxon>
        <taxon>Fabales</taxon>
        <taxon>Fabaceae</taxon>
        <taxon>Caesalpinioideae</taxon>
        <taxon>Cassia clade</taxon>
        <taxon>Senna</taxon>
    </lineage>
</organism>
<reference evidence="2" key="1">
    <citation type="submission" date="2020-09" db="EMBL/GenBank/DDBJ databases">
        <title>Genome-Enabled Discovery of Anthraquinone Biosynthesis in Senna tora.</title>
        <authorList>
            <person name="Kang S.-H."/>
            <person name="Pandey R.P."/>
            <person name="Lee C.-M."/>
            <person name="Sim J.-S."/>
            <person name="Jeong J.-T."/>
            <person name="Choi B.-S."/>
            <person name="Jung M."/>
            <person name="Ginzburg D."/>
            <person name="Zhao K."/>
            <person name="Won S.Y."/>
            <person name="Oh T.-J."/>
            <person name="Yu Y."/>
            <person name="Kim N.-H."/>
            <person name="Lee O.R."/>
            <person name="Lee T.-H."/>
            <person name="Bashyal P."/>
            <person name="Kim T.-S."/>
            <person name="Lee W.-H."/>
            <person name="Kawkins C."/>
            <person name="Kim C.-K."/>
            <person name="Kim J.S."/>
            <person name="Ahn B.O."/>
            <person name="Rhee S.Y."/>
            <person name="Sohng J.K."/>
        </authorList>
    </citation>
    <scope>NUCLEOTIDE SEQUENCE</scope>
    <source>
        <tissue evidence="2">Leaf</tissue>
    </source>
</reference>
<accession>A0A834WB21</accession>
<sequence>MSNPAETIFKQQQSHSKPDQMSDSKAEKSSTTSTDDKVIAAVPISFKRPGDDVIYTNPRKMRKTSETPEGWECVAKPRKNGIIDKFYFNKELNLKCRSLKEIDRFQNHGIVPGQRGKQKLHEQVNVEEKMKNSKANENVKTAPDSET</sequence>
<evidence type="ECO:0000256" key="1">
    <source>
        <dbReference type="SAM" id="MobiDB-lite"/>
    </source>
</evidence>
<comment type="caution">
    <text evidence="2">The sequence shown here is derived from an EMBL/GenBank/DDBJ whole genome shotgun (WGS) entry which is preliminary data.</text>
</comment>
<dbReference type="EMBL" id="JAAIUW010000009">
    <property type="protein sequence ID" value="KAF7815782.1"/>
    <property type="molecule type" value="Genomic_DNA"/>
</dbReference>
<feature type="region of interest" description="Disordered" evidence="1">
    <location>
        <begin position="1"/>
        <end position="37"/>
    </location>
</feature>